<gene>
    <name evidence="1" type="ORF">IAG43_34100</name>
</gene>
<dbReference type="AlphaFoldDB" id="A0A7H0I5D1"/>
<sequence>MATQTRYPHELIETQQDLDRAYARLARPAGPGGSTALRRRVIRLSAQLLAHPYWSSPAGAGASLGELRAQAREHAAGGGSP</sequence>
<geneLocation type="plasmid" evidence="1 2">
    <name>unnamed3</name>
</geneLocation>
<proteinExistence type="predicted"/>
<dbReference type="RefSeq" id="WP_187745040.1">
    <property type="nucleotide sequence ID" value="NZ_CP060827.1"/>
</dbReference>
<evidence type="ECO:0000313" key="1">
    <source>
        <dbReference type="EMBL" id="QNP67997.1"/>
    </source>
</evidence>
<dbReference type="Proteomes" id="UP000516230">
    <property type="component" value="Plasmid unnamed3"/>
</dbReference>
<organism evidence="1 2">
    <name type="scientific">Streptomyces genisteinicus</name>
    <dbReference type="NCBI Taxonomy" id="2768068"/>
    <lineage>
        <taxon>Bacteria</taxon>
        <taxon>Bacillati</taxon>
        <taxon>Actinomycetota</taxon>
        <taxon>Actinomycetes</taxon>
        <taxon>Kitasatosporales</taxon>
        <taxon>Streptomycetaceae</taxon>
        <taxon>Streptomyces</taxon>
    </lineage>
</organism>
<dbReference type="EMBL" id="CP060827">
    <property type="protein sequence ID" value="QNP67997.1"/>
    <property type="molecule type" value="Genomic_DNA"/>
</dbReference>
<accession>A0A7H0I5D1</accession>
<keyword evidence="1" id="KW-0614">Plasmid</keyword>
<reference evidence="1 2" key="1">
    <citation type="submission" date="2020-08" db="EMBL/GenBank/DDBJ databases">
        <title>A novel species.</title>
        <authorList>
            <person name="Gao J."/>
        </authorList>
    </citation>
    <scope>NUCLEOTIDE SEQUENCE [LARGE SCALE GENOMIC DNA]</scope>
    <source>
        <strain evidence="1 2">CRPJ-33</strain>
        <plasmid evidence="1 2">unnamed3</plasmid>
    </source>
</reference>
<dbReference type="KEGG" id="sgj:IAG43_34100"/>
<protein>
    <submittedName>
        <fullName evidence="1">Uncharacterized protein</fullName>
    </submittedName>
</protein>
<evidence type="ECO:0000313" key="2">
    <source>
        <dbReference type="Proteomes" id="UP000516230"/>
    </source>
</evidence>
<keyword evidence="2" id="KW-1185">Reference proteome</keyword>
<name>A0A7H0I5D1_9ACTN</name>